<accession>A0A1C4FUV5</accession>
<evidence type="ECO:0000313" key="3">
    <source>
        <dbReference type="Proteomes" id="UP000195728"/>
    </source>
</evidence>
<protein>
    <submittedName>
        <fullName evidence="2">Uncharacterized protein</fullName>
    </submittedName>
</protein>
<evidence type="ECO:0000313" key="2">
    <source>
        <dbReference type="EMBL" id="SCC59799.1"/>
    </source>
</evidence>
<reference evidence="3 4" key="2">
    <citation type="submission" date="2016-08" db="EMBL/GenBank/DDBJ databases">
        <authorList>
            <person name="Loux V."/>
            <person name="Rue O."/>
        </authorList>
    </citation>
    <scope>NUCLEOTIDE SEQUENCE [LARGE SCALE GENOMIC DNA]</scope>
    <source>
        <strain evidence="4">INRA Bc05-F1</strain>
        <strain evidence="1 3">WSBC_10311</strain>
    </source>
</reference>
<dbReference type="Proteomes" id="UP000195728">
    <property type="component" value="Unassembled WGS sequence"/>
</dbReference>
<proteinExistence type="predicted"/>
<dbReference type="AlphaFoldDB" id="A0A1C4FUV5"/>
<dbReference type="EMBL" id="FMBE01000015">
    <property type="protein sequence ID" value="SCC59799.1"/>
    <property type="molecule type" value="Genomic_DNA"/>
</dbReference>
<dbReference type="EMBL" id="FMBG01000021">
    <property type="protein sequence ID" value="SCC57217.1"/>
    <property type="molecule type" value="Genomic_DNA"/>
</dbReference>
<organism evidence="2 4">
    <name type="scientific">Bacillus wiedmannii</name>
    <dbReference type="NCBI Taxonomy" id="1890302"/>
    <lineage>
        <taxon>Bacteria</taxon>
        <taxon>Bacillati</taxon>
        <taxon>Bacillota</taxon>
        <taxon>Bacilli</taxon>
        <taxon>Bacillales</taxon>
        <taxon>Bacillaceae</taxon>
        <taxon>Bacillus</taxon>
        <taxon>Bacillus cereus group</taxon>
    </lineage>
</organism>
<evidence type="ECO:0000313" key="1">
    <source>
        <dbReference type="EMBL" id="SCC57217.1"/>
    </source>
</evidence>
<name>A0A1C4FUV5_9BACI</name>
<sequence length="32" mass="3652">MDAVEEQHYILTTFGEEKAKELYDSGDAPHVQ</sequence>
<reference evidence="2" key="1">
    <citation type="submission" date="2016-08" db="EMBL/GenBank/DDBJ databases">
        <authorList>
            <person name="Seilhamer J.J."/>
        </authorList>
    </citation>
    <scope>NUCLEOTIDE SEQUENCE [LARGE SCALE GENOMIC DNA]</scope>
    <source>
        <strain evidence="2">INRA Bc05-F1</strain>
    </source>
</reference>
<gene>
    <name evidence="2" type="ORF">BC05F1_04907</name>
    <name evidence="1" type="ORF">BC10311_04557</name>
</gene>
<evidence type="ECO:0000313" key="4">
    <source>
        <dbReference type="Proteomes" id="UP000196052"/>
    </source>
</evidence>
<dbReference type="Proteomes" id="UP000196052">
    <property type="component" value="Unassembled WGS sequence"/>
</dbReference>